<dbReference type="Proteomes" id="UP000616151">
    <property type="component" value="Unassembled WGS sequence"/>
</dbReference>
<dbReference type="EMBL" id="JAENHL010000007">
    <property type="protein sequence ID" value="MBK1868047.1"/>
    <property type="molecule type" value="Genomic_DNA"/>
</dbReference>
<comment type="caution">
    <text evidence="1">The sequence shown here is derived from an EMBL/GenBank/DDBJ whole genome shotgun (WGS) entry which is preliminary data.</text>
</comment>
<keyword evidence="2" id="KW-1185">Reference proteome</keyword>
<name>A0ACC5R5W4_9HYPH</name>
<protein>
    <submittedName>
        <fullName evidence="1">LysR family transcriptional regulator</fullName>
    </submittedName>
</protein>
<reference evidence="1" key="1">
    <citation type="submission" date="2021-01" db="EMBL/GenBank/DDBJ databases">
        <authorList>
            <person name="Sun Q."/>
        </authorList>
    </citation>
    <scope>NUCLEOTIDE SEQUENCE</scope>
    <source>
        <strain evidence="1">YIM B02566</strain>
    </source>
</reference>
<gene>
    <name evidence="1" type="ORF">JHL16_16940</name>
</gene>
<accession>A0ACC5R5W4</accession>
<evidence type="ECO:0000313" key="1">
    <source>
        <dbReference type="EMBL" id="MBK1868047.1"/>
    </source>
</evidence>
<evidence type="ECO:0000313" key="2">
    <source>
        <dbReference type="Proteomes" id="UP000616151"/>
    </source>
</evidence>
<sequence length="299" mass="32789">MDRLASMDVFVKAVDLGSFAAAAAALDLSAPMVGKHVRFLETRLGVRLLNRTTRRQSLTEFGRAYYERCRLILAEAQAADALAADQFAEPRGRLRVALPALYGRYCVAPVLLDFARQHPALELDLSLGDPLIDLAEGNFDLAIRTGDLKDEAGVMTRRVARQLMIVCAAPAYIAQHGEPRQIADIHQHATILYARGGRVRSWLFPRGGEVPAEITPQSRFRLDDMAAIADAAAAGMGLAWLPSWLVRAELRSGALRQVLQSEAEFPYDCHALWLATPHLPLKIRAAIDALSARLPAYTA</sequence>
<organism evidence="1 2">
    <name type="scientific">Taklimakanibacter albus</name>
    <dbReference type="NCBI Taxonomy" id="2800327"/>
    <lineage>
        <taxon>Bacteria</taxon>
        <taxon>Pseudomonadati</taxon>
        <taxon>Pseudomonadota</taxon>
        <taxon>Alphaproteobacteria</taxon>
        <taxon>Hyphomicrobiales</taxon>
        <taxon>Aestuariivirgaceae</taxon>
        <taxon>Taklimakanibacter</taxon>
    </lineage>
</organism>
<proteinExistence type="predicted"/>